<dbReference type="PANTHER" id="PTHR38454:SF1">
    <property type="entry name" value="INTEGRAL MEMBRANE PROTEIN"/>
    <property type="match status" value="1"/>
</dbReference>
<dbReference type="EMBL" id="AZEY01000075">
    <property type="protein sequence ID" value="KRL65120.1"/>
    <property type="molecule type" value="Genomic_DNA"/>
</dbReference>
<dbReference type="PATRIC" id="fig|1423739.3.peg.505"/>
<feature type="transmembrane region" description="Helical" evidence="1">
    <location>
        <begin position="461"/>
        <end position="478"/>
    </location>
</feature>
<feature type="transmembrane region" description="Helical" evidence="1">
    <location>
        <begin position="240"/>
        <end position="263"/>
    </location>
</feature>
<feature type="transmembrane region" description="Helical" evidence="1">
    <location>
        <begin position="94"/>
        <end position="113"/>
    </location>
</feature>
<reference evidence="2 3" key="1">
    <citation type="journal article" date="2015" name="Genome Announc.">
        <title>Expanding the biotechnology potential of lactobacilli through comparative genomics of 213 strains and associated genera.</title>
        <authorList>
            <person name="Sun Z."/>
            <person name="Harris H.M."/>
            <person name="McCann A."/>
            <person name="Guo C."/>
            <person name="Argimon S."/>
            <person name="Zhang W."/>
            <person name="Yang X."/>
            <person name="Jeffery I.B."/>
            <person name="Cooney J.C."/>
            <person name="Kagawa T.F."/>
            <person name="Liu W."/>
            <person name="Song Y."/>
            <person name="Salvetti E."/>
            <person name="Wrobel A."/>
            <person name="Rasinkangas P."/>
            <person name="Parkhill J."/>
            <person name="Rea M.C."/>
            <person name="O'Sullivan O."/>
            <person name="Ritari J."/>
            <person name="Douillard F.P."/>
            <person name="Paul Ross R."/>
            <person name="Yang R."/>
            <person name="Briner A.E."/>
            <person name="Felis G.E."/>
            <person name="de Vos W.M."/>
            <person name="Barrangou R."/>
            <person name="Klaenhammer T.R."/>
            <person name="Caufield P.W."/>
            <person name="Cui Y."/>
            <person name="Zhang H."/>
            <person name="O'Toole P.W."/>
        </authorList>
    </citation>
    <scope>NUCLEOTIDE SEQUENCE [LARGE SCALE GENOMIC DNA]</scope>
    <source>
        <strain evidence="2 3">DSM 14421</strain>
    </source>
</reference>
<feature type="transmembrane region" description="Helical" evidence="1">
    <location>
        <begin position="305"/>
        <end position="322"/>
    </location>
</feature>
<keyword evidence="1" id="KW-1133">Transmembrane helix</keyword>
<feature type="transmembrane region" description="Helical" evidence="1">
    <location>
        <begin position="134"/>
        <end position="156"/>
    </location>
</feature>
<keyword evidence="1" id="KW-0812">Transmembrane</keyword>
<gene>
    <name evidence="2" type="ORF">FC85_GL000478</name>
</gene>
<name>A0A0R1S868_9LACO</name>
<accession>A0A0R1S868</accession>
<evidence type="ECO:0000313" key="3">
    <source>
        <dbReference type="Proteomes" id="UP000052013"/>
    </source>
</evidence>
<feature type="transmembrane region" description="Helical" evidence="1">
    <location>
        <begin position="183"/>
        <end position="216"/>
    </location>
</feature>
<evidence type="ECO:0000256" key="1">
    <source>
        <dbReference type="SAM" id="Phobius"/>
    </source>
</evidence>
<evidence type="ECO:0008006" key="4">
    <source>
        <dbReference type="Google" id="ProtNLM"/>
    </source>
</evidence>
<feature type="transmembrane region" description="Helical" evidence="1">
    <location>
        <begin position="12"/>
        <end position="32"/>
    </location>
</feature>
<dbReference type="Proteomes" id="UP000052013">
    <property type="component" value="Unassembled WGS sequence"/>
</dbReference>
<protein>
    <recommendedName>
        <fullName evidence="4">Bacterial membrane protein YfhO</fullName>
    </recommendedName>
</protein>
<feature type="transmembrane region" description="Helical" evidence="1">
    <location>
        <begin position="334"/>
        <end position="356"/>
    </location>
</feature>
<dbReference type="InterPro" id="IPR018580">
    <property type="entry name" value="Uncharacterised_YfhO"/>
</dbReference>
<keyword evidence="1" id="KW-0472">Membrane</keyword>
<evidence type="ECO:0000313" key="2">
    <source>
        <dbReference type="EMBL" id="KRL65120.1"/>
    </source>
</evidence>
<dbReference type="PANTHER" id="PTHR38454">
    <property type="entry name" value="INTEGRAL MEMBRANE PROTEIN-RELATED"/>
    <property type="match status" value="1"/>
</dbReference>
<feature type="transmembrane region" description="Helical" evidence="1">
    <location>
        <begin position="840"/>
        <end position="860"/>
    </location>
</feature>
<dbReference type="Pfam" id="PF09586">
    <property type="entry name" value="YfhO"/>
    <property type="match status" value="1"/>
</dbReference>
<dbReference type="RefSeq" id="WP_057864961.1">
    <property type="nucleotide sequence ID" value="NZ_AZEY01000075.1"/>
</dbReference>
<feature type="transmembrane region" description="Helical" evidence="1">
    <location>
        <begin position="392"/>
        <end position="413"/>
    </location>
</feature>
<feature type="transmembrane region" description="Helical" evidence="1">
    <location>
        <begin position="362"/>
        <end position="380"/>
    </location>
</feature>
<sequence>MLSTKNKWAPKYYWGAVIVTPILIVSVLFILMNIAPFGVNNLLVSDLSTQYLQFFTELRRQLLHLSFSSYSFLISIGDSLVPIYAYYLLSPLNLIIVFFSNAHLPIAIDLIIWAKIILCNITMSTFLAKKYQRYDFMTICGGLAYGLCGFVAMYFYDLMWLDALIWLPVMIYGLEKLFYQNRVWLYVFGLVMIIVTNYYMGYIICGFSVMYFVYLLKKNQPVHLKFWQAIHQQRRKVGRFIWYSVISGMLTAIVLVPTALSMLSTGKKNILPRNFAFKGTFGPSFTVNLGVGGNDFAGRLVHNPSLFTGSLFIIAAIAYFFSNQISKRDKQASGLLLGVILFGMWLLPLNTIWHMMQRPAGFPFRMVFLFSFVLIMVAYEGYIKGVFKDQRLIIYSAVGLGTAIFIGYVWATIFGQKLLPYQFKISQLSVNNFVFLLVVGLIGITAFEMIQISAHAPGSKVIMVLILAFEMCLNFLIATRNAPFINQHDLERSYQHASQLIGKVEQREQNKNRFYRMVVIDQPFREVFNRPNMPYSGYNDALIFHNRGVSSYSSTLNSNTHHVLASLGFSSRNIRRIDMLGGSVITNHLFGIRYYYLIGKHQNRLIVRKNAAQLGFMVNDRMQHLKFKRGQVFDNLNRFVQAEAGDSGHYLEQPQVTSYQQKTFRDFYQYKMKIQATTSGPHYLYIPRVRLHGVKIIVNGAVLSSLYSGLGTEMIPLGYLQKHQVATITLQSVKQLRKPTEDVAGINIAKFERVVQLTDQHQFKLDDVNRLNEHGGHFRGVVHVGKRNRTLLLSIPYDQGWQVRVDGKRHPIKKVASGLIGTQLTPGKHRLAFNYHIRGLLAGVFLSSCGLVLMLGSIILRMKRHNL</sequence>
<feature type="transmembrane region" description="Helical" evidence="1">
    <location>
        <begin position="433"/>
        <end position="454"/>
    </location>
</feature>
<dbReference type="STRING" id="1423739.FC85_GL000478"/>
<proteinExistence type="predicted"/>
<dbReference type="AlphaFoldDB" id="A0A0R1S868"/>
<organism evidence="2 3">
    <name type="scientific">Lentilactobacillus diolivorans DSM 14421</name>
    <dbReference type="NCBI Taxonomy" id="1423739"/>
    <lineage>
        <taxon>Bacteria</taxon>
        <taxon>Bacillati</taxon>
        <taxon>Bacillota</taxon>
        <taxon>Bacilli</taxon>
        <taxon>Lactobacillales</taxon>
        <taxon>Lactobacillaceae</taxon>
        <taxon>Lentilactobacillus</taxon>
    </lineage>
</organism>
<comment type="caution">
    <text evidence="2">The sequence shown here is derived from an EMBL/GenBank/DDBJ whole genome shotgun (WGS) entry which is preliminary data.</text>
</comment>